<dbReference type="Proteomes" id="UP000534186">
    <property type="component" value="Unassembled WGS sequence"/>
</dbReference>
<evidence type="ECO:0000256" key="1">
    <source>
        <dbReference type="SAM" id="MobiDB-lite"/>
    </source>
</evidence>
<sequence>MMLDELGFDSFNAEQRANSGTIVTTCRFMIVSGPTVNTLRLGRSRRKNSKPALSTDDPA</sequence>
<proteinExistence type="predicted"/>
<gene>
    <name evidence="2" type="ORF">HDF12_001989</name>
</gene>
<dbReference type="EMBL" id="JACCCV010000001">
    <property type="protein sequence ID" value="NYF51624.1"/>
    <property type="molecule type" value="Genomic_DNA"/>
</dbReference>
<evidence type="ECO:0000313" key="2">
    <source>
        <dbReference type="EMBL" id="NYF51624.1"/>
    </source>
</evidence>
<name>A0A7Y9NLK8_9BACT</name>
<evidence type="ECO:0000313" key="3">
    <source>
        <dbReference type="Proteomes" id="UP000534186"/>
    </source>
</evidence>
<comment type="caution">
    <text evidence="2">The sequence shown here is derived from an EMBL/GenBank/DDBJ whole genome shotgun (WGS) entry which is preliminary data.</text>
</comment>
<feature type="region of interest" description="Disordered" evidence="1">
    <location>
        <begin position="40"/>
        <end position="59"/>
    </location>
</feature>
<reference evidence="2 3" key="1">
    <citation type="submission" date="2020-07" db="EMBL/GenBank/DDBJ databases">
        <title>Genomic Encyclopedia of Type Strains, Phase IV (KMG-V): Genome sequencing to study the core and pangenomes of soil and plant-associated prokaryotes.</title>
        <authorList>
            <person name="Whitman W."/>
        </authorList>
    </citation>
    <scope>NUCLEOTIDE SEQUENCE [LARGE SCALE GENOMIC DNA]</scope>
    <source>
        <strain evidence="2 3">M8UP30</strain>
    </source>
</reference>
<protein>
    <submittedName>
        <fullName evidence="2">Uncharacterized protein</fullName>
    </submittedName>
</protein>
<accession>A0A7Y9NLK8</accession>
<dbReference type="AlphaFoldDB" id="A0A7Y9NLK8"/>
<organism evidence="2 3">
    <name type="scientific">Tunturiibacter lichenicola</name>
    <dbReference type="NCBI Taxonomy" id="2051959"/>
    <lineage>
        <taxon>Bacteria</taxon>
        <taxon>Pseudomonadati</taxon>
        <taxon>Acidobacteriota</taxon>
        <taxon>Terriglobia</taxon>
        <taxon>Terriglobales</taxon>
        <taxon>Acidobacteriaceae</taxon>
        <taxon>Tunturiibacter</taxon>
    </lineage>
</organism>